<evidence type="ECO:0000256" key="4">
    <source>
        <dbReference type="RuleBase" id="RU000509"/>
    </source>
</evidence>
<proteinExistence type="inferred from homology"/>
<dbReference type="Gene3D" id="3.20.20.80">
    <property type="entry name" value="Glycosidases"/>
    <property type="match status" value="1"/>
</dbReference>
<organism evidence="5 7">
    <name type="scientific">Medicago truncatula</name>
    <name type="common">Barrel medic</name>
    <name type="synonym">Medicago tribuloides</name>
    <dbReference type="NCBI Taxonomy" id="3880"/>
    <lineage>
        <taxon>Eukaryota</taxon>
        <taxon>Viridiplantae</taxon>
        <taxon>Streptophyta</taxon>
        <taxon>Embryophyta</taxon>
        <taxon>Tracheophyta</taxon>
        <taxon>Spermatophyta</taxon>
        <taxon>Magnoliopsida</taxon>
        <taxon>eudicotyledons</taxon>
        <taxon>Gunneridae</taxon>
        <taxon>Pentapetalae</taxon>
        <taxon>rosids</taxon>
        <taxon>fabids</taxon>
        <taxon>Fabales</taxon>
        <taxon>Fabaceae</taxon>
        <taxon>Papilionoideae</taxon>
        <taxon>50 kb inversion clade</taxon>
        <taxon>NPAAA clade</taxon>
        <taxon>Hologalegina</taxon>
        <taxon>IRL clade</taxon>
        <taxon>Trifolieae</taxon>
        <taxon>Medicago</taxon>
    </lineage>
</organism>
<evidence type="ECO:0000313" key="6">
    <source>
        <dbReference type="EnsemblPlants" id="AES80270"/>
    </source>
</evidence>
<keyword evidence="7" id="KW-1185">Reference proteome</keyword>
<dbReference type="Pfam" id="PF01373">
    <property type="entry name" value="Glyco_hydro_14"/>
    <property type="match status" value="1"/>
</dbReference>
<reference evidence="5 7" key="1">
    <citation type="journal article" date="2011" name="Nature">
        <title>The Medicago genome provides insight into the evolution of rhizobial symbioses.</title>
        <authorList>
            <person name="Young N.D."/>
            <person name="Debelle F."/>
            <person name="Oldroyd G.E."/>
            <person name="Geurts R."/>
            <person name="Cannon S.B."/>
            <person name="Udvardi M.K."/>
            <person name="Benedito V.A."/>
            <person name="Mayer K.F."/>
            <person name="Gouzy J."/>
            <person name="Schoof H."/>
            <person name="Van de Peer Y."/>
            <person name="Proost S."/>
            <person name="Cook D.R."/>
            <person name="Meyers B.C."/>
            <person name="Spannagl M."/>
            <person name="Cheung F."/>
            <person name="De Mita S."/>
            <person name="Krishnakumar V."/>
            <person name="Gundlach H."/>
            <person name="Zhou S."/>
            <person name="Mudge J."/>
            <person name="Bharti A.K."/>
            <person name="Murray J.D."/>
            <person name="Naoumkina M.A."/>
            <person name="Rosen B."/>
            <person name="Silverstein K.A."/>
            <person name="Tang H."/>
            <person name="Rombauts S."/>
            <person name="Zhao P.X."/>
            <person name="Zhou P."/>
            <person name="Barbe V."/>
            <person name="Bardou P."/>
            <person name="Bechner M."/>
            <person name="Bellec A."/>
            <person name="Berger A."/>
            <person name="Berges H."/>
            <person name="Bidwell S."/>
            <person name="Bisseling T."/>
            <person name="Choisne N."/>
            <person name="Couloux A."/>
            <person name="Denny R."/>
            <person name="Deshpande S."/>
            <person name="Dai X."/>
            <person name="Doyle J.J."/>
            <person name="Dudez A.M."/>
            <person name="Farmer A.D."/>
            <person name="Fouteau S."/>
            <person name="Franken C."/>
            <person name="Gibelin C."/>
            <person name="Gish J."/>
            <person name="Goldstein S."/>
            <person name="Gonzalez A.J."/>
            <person name="Green P.J."/>
            <person name="Hallab A."/>
            <person name="Hartog M."/>
            <person name="Hua A."/>
            <person name="Humphray S.J."/>
            <person name="Jeong D.H."/>
            <person name="Jing Y."/>
            <person name="Jocker A."/>
            <person name="Kenton S.M."/>
            <person name="Kim D.J."/>
            <person name="Klee K."/>
            <person name="Lai H."/>
            <person name="Lang C."/>
            <person name="Lin S."/>
            <person name="Macmil S.L."/>
            <person name="Magdelenat G."/>
            <person name="Matthews L."/>
            <person name="McCorrison J."/>
            <person name="Monaghan E.L."/>
            <person name="Mun J.H."/>
            <person name="Najar F.Z."/>
            <person name="Nicholson C."/>
            <person name="Noirot C."/>
            <person name="O'Bleness M."/>
            <person name="Paule C.R."/>
            <person name="Poulain J."/>
            <person name="Prion F."/>
            <person name="Qin B."/>
            <person name="Qu C."/>
            <person name="Retzel E.F."/>
            <person name="Riddle C."/>
            <person name="Sallet E."/>
            <person name="Samain S."/>
            <person name="Samson N."/>
            <person name="Sanders I."/>
            <person name="Saurat O."/>
            <person name="Scarpelli C."/>
            <person name="Schiex T."/>
            <person name="Segurens B."/>
            <person name="Severin A.J."/>
            <person name="Sherrier D.J."/>
            <person name="Shi R."/>
            <person name="Sims S."/>
            <person name="Singer S.R."/>
            <person name="Sinharoy S."/>
            <person name="Sterck L."/>
            <person name="Viollet A."/>
            <person name="Wang B.B."/>
            <person name="Wang K."/>
            <person name="Wang M."/>
            <person name="Wang X."/>
            <person name="Warfsmann J."/>
            <person name="Weissenbach J."/>
            <person name="White D.D."/>
            <person name="White J.D."/>
            <person name="Wiley G.B."/>
            <person name="Wincker P."/>
            <person name="Xing Y."/>
            <person name="Yang L."/>
            <person name="Yao Z."/>
            <person name="Ying F."/>
            <person name="Zhai J."/>
            <person name="Zhou L."/>
            <person name="Zuber A."/>
            <person name="Denarie J."/>
            <person name="Dixon R.A."/>
            <person name="May G.D."/>
            <person name="Schwartz D.C."/>
            <person name="Rogers J."/>
            <person name="Quetier F."/>
            <person name="Town C.D."/>
            <person name="Roe B.A."/>
        </authorList>
    </citation>
    <scope>NUCLEOTIDE SEQUENCE [LARGE SCALE GENOMIC DNA]</scope>
    <source>
        <strain evidence="5">A17</strain>
        <strain evidence="6 7">cv. Jemalong A17</strain>
    </source>
</reference>
<evidence type="ECO:0000256" key="1">
    <source>
        <dbReference type="ARBA" id="ARBA00005652"/>
    </source>
</evidence>
<dbReference type="EC" id="3.2.1.2" evidence="4"/>
<dbReference type="PANTHER" id="PTHR31352">
    <property type="entry name" value="BETA-AMYLASE 1, CHLOROPLASTIC"/>
    <property type="match status" value="1"/>
</dbReference>
<comment type="catalytic activity">
    <reaction evidence="4">
        <text>Hydrolysis of (1-&gt;4)-alpha-D-glucosidic linkages in polysaccharides so as to remove successive maltose units from the non-reducing ends of the chains.</text>
        <dbReference type="EC" id="3.2.1.2"/>
    </reaction>
</comment>
<dbReference type="GO" id="GO:0016161">
    <property type="term" value="F:beta-amylase activity"/>
    <property type="evidence" value="ECO:0007669"/>
    <property type="project" value="InterPro"/>
</dbReference>
<gene>
    <name evidence="5" type="ordered locus">MTR_7g078720</name>
</gene>
<keyword evidence="4 5" id="KW-0378">Hydrolase</keyword>
<dbReference type="HOGENOM" id="CLU_2403035_0_0_1"/>
<dbReference type="AlphaFoldDB" id="G7L6L3"/>
<keyword evidence="3 4" id="KW-0624">Polysaccharide degradation</keyword>
<dbReference type="STRING" id="3880.G7L6L3"/>
<dbReference type="InterPro" id="IPR001554">
    <property type="entry name" value="Glyco_hydro_14"/>
</dbReference>
<evidence type="ECO:0000256" key="2">
    <source>
        <dbReference type="ARBA" id="ARBA00023277"/>
    </source>
</evidence>
<keyword evidence="2 4" id="KW-0119">Carbohydrate metabolism</keyword>
<dbReference type="SUPFAM" id="SSF51445">
    <property type="entry name" value="(Trans)glycosidases"/>
    <property type="match status" value="1"/>
</dbReference>
<dbReference type="InterPro" id="IPR017853">
    <property type="entry name" value="GH"/>
</dbReference>
<sequence length="93" mass="10338">MPMLAVQSHQKNGGELPYELHHDLSPQRRRCGSPLFVMLPVKYVGLEGKIWRPKAMMLSLKALAVAGVEGVVVEIWWGGVELVVMACVSSTWH</sequence>
<dbReference type="Proteomes" id="UP000002051">
    <property type="component" value="Unassembled WGS sequence"/>
</dbReference>
<dbReference type="GO" id="GO:0000272">
    <property type="term" value="P:polysaccharide catabolic process"/>
    <property type="evidence" value="ECO:0007669"/>
    <property type="project" value="UniProtKB-KW"/>
</dbReference>
<keyword evidence="4" id="KW-0326">Glycosidase</keyword>
<dbReference type="EnsemblPlants" id="AES80270">
    <property type="protein sequence ID" value="AES80270"/>
    <property type="gene ID" value="MTR_7g078720"/>
</dbReference>
<protein>
    <recommendedName>
        <fullName evidence="4">Beta-amylase</fullName>
        <ecNumber evidence="4">3.2.1.2</ecNumber>
    </recommendedName>
</protein>
<accession>A0A0C3W9H0</accession>
<evidence type="ECO:0000313" key="5">
    <source>
        <dbReference type="EMBL" id="AES80270.2"/>
    </source>
</evidence>
<reference evidence="5 7" key="2">
    <citation type="journal article" date="2014" name="BMC Genomics">
        <title>An improved genome release (version Mt4.0) for the model legume Medicago truncatula.</title>
        <authorList>
            <person name="Tang H."/>
            <person name="Krishnakumar V."/>
            <person name="Bidwell S."/>
            <person name="Rosen B."/>
            <person name="Chan A."/>
            <person name="Zhou S."/>
            <person name="Gentzbittel L."/>
            <person name="Childs K.L."/>
            <person name="Yandell M."/>
            <person name="Gundlach H."/>
            <person name="Mayer K.F."/>
            <person name="Schwartz D.C."/>
            <person name="Town C.D."/>
        </authorList>
    </citation>
    <scope>GENOME REANNOTATION</scope>
    <source>
        <strain evidence="6 7">cv. Jemalong A17</strain>
    </source>
</reference>
<reference evidence="6" key="3">
    <citation type="submission" date="2015-04" db="UniProtKB">
        <authorList>
            <consortium name="EnsemblPlants"/>
        </authorList>
    </citation>
    <scope>IDENTIFICATION</scope>
    <source>
        <strain evidence="6">cv. Jemalong A17</strain>
    </source>
</reference>
<evidence type="ECO:0000256" key="3">
    <source>
        <dbReference type="ARBA" id="ARBA00023326"/>
    </source>
</evidence>
<evidence type="ECO:0000313" key="7">
    <source>
        <dbReference type="Proteomes" id="UP000002051"/>
    </source>
</evidence>
<dbReference type="PaxDb" id="3880-AES80270"/>
<comment type="similarity">
    <text evidence="1 4">Belongs to the glycosyl hydrolase 14 family.</text>
</comment>
<name>G7L6L3_MEDTR</name>
<accession>G7L6L3</accession>
<dbReference type="PANTHER" id="PTHR31352:SF7">
    <property type="entry name" value="BETA-AMYLASE"/>
    <property type="match status" value="1"/>
</dbReference>
<dbReference type="EMBL" id="CM001223">
    <property type="protein sequence ID" value="AES80270.2"/>
    <property type="molecule type" value="Genomic_DNA"/>
</dbReference>